<gene>
    <name evidence="1" type="ordered locus">Mvan_5970</name>
</gene>
<name>A1THS7_MYCVP</name>
<reference evidence="1" key="1">
    <citation type="submission" date="2006-12" db="EMBL/GenBank/DDBJ databases">
        <title>Complete sequence of Mycobacterium vanbaalenii PYR-1.</title>
        <authorList>
            <consortium name="US DOE Joint Genome Institute"/>
            <person name="Copeland A."/>
            <person name="Lucas S."/>
            <person name="Lapidus A."/>
            <person name="Barry K."/>
            <person name="Detter J.C."/>
            <person name="Glavina del Rio T."/>
            <person name="Hammon N."/>
            <person name="Israni S."/>
            <person name="Dalin E."/>
            <person name="Tice H."/>
            <person name="Pitluck S."/>
            <person name="Singan V."/>
            <person name="Schmutz J."/>
            <person name="Larimer F."/>
            <person name="Land M."/>
            <person name="Hauser L."/>
            <person name="Kyrpides N."/>
            <person name="Anderson I.J."/>
            <person name="Miller C."/>
            <person name="Richardson P."/>
        </authorList>
    </citation>
    <scope>NUCLEOTIDE SEQUENCE [LARGE SCALE GENOMIC DNA]</scope>
    <source>
        <strain evidence="1">PYR-1</strain>
    </source>
</reference>
<dbReference type="HOGENOM" id="CLU_1347695_0_0_11"/>
<dbReference type="Proteomes" id="UP000009159">
    <property type="component" value="Chromosome"/>
</dbReference>
<dbReference type="AlphaFoldDB" id="A1THS7"/>
<proteinExistence type="predicted"/>
<evidence type="ECO:0000313" key="1">
    <source>
        <dbReference type="EMBL" id="ABM16727.1"/>
    </source>
</evidence>
<dbReference type="STRING" id="350058.Mvan_5970"/>
<keyword evidence="2" id="KW-1185">Reference proteome</keyword>
<dbReference type="RefSeq" id="WP_011783071.1">
    <property type="nucleotide sequence ID" value="NC_008726.1"/>
</dbReference>
<protein>
    <submittedName>
        <fullName evidence="1">Uncharacterized protein</fullName>
    </submittedName>
</protein>
<evidence type="ECO:0000313" key="2">
    <source>
        <dbReference type="Proteomes" id="UP000009159"/>
    </source>
</evidence>
<accession>A1THS7</accession>
<dbReference type="KEGG" id="mva:Mvan_5970"/>
<sequence length="203" mass="22533">MSRWREQVAHAATTLDDLHVVVVDETQVSGATLAVATGLISRVAPRAHVSGTYFWRDTTNKQVGGVLQPGTVPVWYPGETSDGEELTVFGRGIGNSSPDYWHHQPDSDAVSRKRLAAAYVSAPHHDPETYAHLADPLAQMLAQDIAYLTYDYASGRVLRRPSFHRPDDDFDRIIADQDLAFDDFVALNDRRSTEISRKVKALC</sequence>
<organism evidence="1 2">
    <name type="scientific">Mycolicibacterium vanbaalenii (strain DSM 7251 / JCM 13017 / BCRC 16820 / KCTC 9966 / NRRL B-24157 / PYR-1)</name>
    <name type="common">Mycobacterium vanbaalenii</name>
    <dbReference type="NCBI Taxonomy" id="350058"/>
    <lineage>
        <taxon>Bacteria</taxon>
        <taxon>Bacillati</taxon>
        <taxon>Actinomycetota</taxon>
        <taxon>Actinomycetes</taxon>
        <taxon>Mycobacteriales</taxon>
        <taxon>Mycobacteriaceae</taxon>
        <taxon>Mycolicibacterium</taxon>
    </lineage>
</organism>
<dbReference type="EMBL" id="CP000511">
    <property type="protein sequence ID" value="ABM16727.1"/>
    <property type="molecule type" value="Genomic_DNA"/>
</dbReference>